<organism evidence="2 3">
    <name type="scientific">Flavobacterium beibuense</name>
    <dbReference type="NCBI Taxonomy" id="657326"/>
    <lineage>
        <taxon>Bacteria</taxon>
        <taxon>Pseudomonadati</taxon>
        <taxon>Bacteroidota</taxon>
        <taxon>Flavobacteriia</taxon>
        <taxon>Flavobacteriales</taxon>
        <taxon>Flavobacteriaceae</taxon>
        <taxon>Flavobacterium</taxon>
    </lineage>
</organism>
<dbReference type="OrthoDB" id="9815944at2"/>
<protein>
    <submittedName>
        <fullName evidence="2">ATP-dependent endonuclease of the OLD family-like protein</fullName>
    </submittedName>
</protein>
<evidence type="ECO:0000313" key="2">
    <source>
        <dbReference type="EMBL" id="RYJ41743.1"/>
    </source>
</evidence>
<dbReference type="Gene3D" id="3.40.50.300">
    <property type="entry name" value="P-loop containing nucleotide triphosphate hydrolases"/>
    <property type="match status" value="1"/>
</dbReference>
<keyword evidence="2" id="KW-0255">Endonuclease</keyword>
<reference evidence="2 3" key="1">
    <citation type="submission" date="2014-12" db="EMBL/GenBank/DDBJ databases">
        <title>Genome sequence of Flavobacterium beibuense RSKm HC5.</title>
        <authorList>
            <person name="Kim J.F."/>
            <person name="Song J.Y."/>
            <person name="Kwak M.-J."/>
            <person name="Lee S.-W."/>
        </authorList>
    </citation>
    <scope>NUCLEOTIDE SEQUENCE [LARGE SCALE GENOMIC DNA]</scope>
    <source>
        <strain evidence="2 3">RSKm HC5</strain>
    </source>
</reference>
<evidence type="ECO:0000313" key="3">
    <source>
        <dbReference type="Proteomes" id="UP000289775"/>
    </source>
</evidence>
<name>A0A444W7H6_9FLAO</name>
<gene>
    <name evidence="2" type="ORF">NU09_2668</name>
</gene>
<dbReference type="Pfam" id="PF13175">
    <property type="entry name" value="AAA_15"/>
    <property type="match status" value="1"/>
</dbReference>
<dbReference type="SUPFAM" id="SSF52540">
    <property type="entry name" value="P-loop containing nucleoside triphosphate hydrolases"/>
    <property type="match status" value="1"/>
</dbReference>
<comment type="caution">
    <text evidence="2">The sequence shown here is derived from an EMBL/GenBank/DDBJ whole genome shotgun (WGS) entry which is preliminary data.</text>
</comment>
<dbReference type="Proteomes" id="UP000289775">
    <property type="component" value="Unassembled WGS sequence"/>
</dbReference>
<feature type="domain" description="Endonuclease GajA/Old nuclease/RecF-like AAA" evidence="1">
    <location>
        <begin position="1"/>
        <end position="384"/>
    </location>
</feature>
<dbReference type="InterPro" id="IPR027417">
    <property type="entry name" value="P-loop_NTPase"/>
</dbReference>
<dbReference type="PANTHER" id="PTHR43581">
    <property type="entry name" value="ATP/GTP PHOSPHATASE"/>
    <property type="match status" value="1"/>
</dbReference>
<keyword evidence="3" id="KW-1185">Reference proteome</keyword>
<sequence>MNLTEIIIENYKSIEKLKLQLNSYGNKSNESKTTILVGINESGKSNILDSINSVNHQFENHEFETTYYKLGDITTNEFIDVFYNIDQDSTFPFYLKLFSAKIKLPTELINSLKVEKFYRNIFFDKKNEIENYFAIEFENNLFWDDYCIETSNSSENVKEIKKVTVKDNAVYLNQNQKLLTKDDFELLFIDTINERLKKDFPKIIYWKSTPEHLINEKISLINFKSDTSTSLPLKNIFGICNYTTDQQIEEAINRALEYDEFKAELEESLTKATTDHINKIWKEHKVKIKIKFDGDDCKVHVEDLSTQHKYYKMKHRSDGFKQFISLMLSLSAENKSNLLKNNIIILDEPEVHLHPSGIRFLRDEILKIGKNNHVIVATHSHYLIDTNTPERHFIVEKNKKTTIKQLTNSTNFSDDEVISKAFGLNIFKELIPENILIVEGFGDKSIFNHCFSLLSIPTSYIIKNASSASKIDSFAALIAEERINSIIILDDDKIGRQKKSEIIRNLKNHFSKENVFTIRDILSDLPEDSTLEDLYPIDFLNETINIILERKDIAFSTEKNIIDQLKSFDKTLNFKGSKDRLDKIKIELNEKFRNQFKTKEDIEKKASRLTSFCKELAKRLILREQ</sequence>
<keyword evidence="2" id="KW-0540">Nuclease</keyword>
<dbReference type="EMBL" id="JUIW01000009">
    <property type="protein sequence ID" value="RYJ41743.1"/>
    <property type="molecule type" value="Genomic_DNA"/>
</dbReference>
<proteinExistence type="predicted"/>
<dbReference type="InterPro" id="IPR041685">
    <property type="entry name" value="AAA_GajA/Old/RecF-like"/>
</dbReference>
<evidence type="ECO:0000259" key="1">
    <source>
        <dbReference type="Pfam" id="PF13175"/>
    </source>
</evidence>
<dbReference type="RefSeq" id="WP_129751758.1">
    <property type="nucleotide sequence ID" value="NZ_JUIW01000009.1"/>
</dbReference>
<dbReference type="InterPro" id="IPR051396">
    <property type="entry name" value="Bact_Antivir_Def_Nuclease"/>
</dbReference>
<accession>A0A444W7H6</accession>
<dbReference type="GO" id="GO:0004519">
    <property type="term" value="F:endonuclease activity"/>
    <property type="evidence" value="ECO:0007669"/>
    <property type="project" value="UniProtKB-KW"/>
</dbReference>
<dbReference type="PANTHER" id="PTHR43581:SF2">
    <property type="entry name" value="EXCINUCLEASE ATPASE SUBUNIT"/>
    <property type="match status" value="1"/>
</dbReference>
<keyword evidence="2" id="KW-0378">Hydrolase</keyword>
<dbReference type="AlphaFoldDB" id="A0A444W7H6"/>